<dbReference type="InterPro" id="IPR003377">
    <property type="entry name" value="Cornichon"/>
</dbReference>
<evidence type="ECO:0000256" key="3">
    <source>
        <dbReference type="ARBA" id="ARBA00022692"/>
    </source>
</evidence>
<comment type="subcellular location">
    <subcellularLocation>
        <location evidence="1">Membrane</location>
        <topology evidence="1">Multi-pass membrane protein</topology>
    </subcellularLocation>
</comment>
<dbReference type="Pfam" id="PF03311">
    <property type="entry name" value="Cornichon"/>
    <property type="match status" value="1"/>
</dbReference>
<dbReference type="SMART" id="SM01398">
    <property type="entry name" value="Cornichon"/>
    <property type="match status" value="1"/>
</dbReference>
<dbReference type="PANTHER" id="PTHR12290">
    <property type="entry name" value="CORNICHON-RELATED"/>
    <property type="match status" value="1"/>
</dbReference>
<gene>
    <name evidence="7" type="ORF">V6N12_031158</name>
</gene>
<keyword evidence="5 6" id="KW-0472">Membrane</keyword>
<feature type="transmembrane region" description="Helical" evidence="6">
    <location>
        <begin position="158"/>
        <end position="183"/>
    </location>
</feature>
<evidence type="ECO:0008006" key="9">
    <source>
        <dbReference type="Google" id="ProtNLM"/>
    </source>
</evidence>
<name>A0ABR2E838_9ROSI</name>
<feature type="transmembrane region" description="Helical" evidence="6">
    <location>
        <begin position="49"/>
        <end position="71"/>
    </location>
</feature>
<keyword evidence="8" id="KW-1185">Reference proteome</keyword>
<evidence type="ECO:0000313" key="8">
    <source>
        <dbReference type="Proteomes" id="UP001472677"/>
    </source>
</evidence>
<evidence type="ECO:0000313" key="7">
    <source>
        <dbReference type="EMBL" id="KAK8554187.1"/>
    </source>
</evidence>
<keyword evidence="3 6" id="KW-0812">Transmembrane</keyword>
<organism evidence="7 8">
    <name type="scientific">Hibiscus sabdariffa</name>
    <name type="common">roselle</name>
    <dbReference type="NCBI Taxonomy" id="183260"/>
    <lineage>
        <taxon>Eukaryota</taxon>
        <taxon>Viridiplantae</taxon>
        <taxon>Streptophyta</taxon>
        <taxon>Embryophyta</taxon>
        <taxon>Tracheophyta</taxon>
        <taxon>Spermatophyta</taxon>
        <taxon>Magnoliopsida</taxon>
        <taxon>eudicotyledons</taxon>
        <taxon>Gunneridae</taxon>
        <taxon>Pentapetalae</taxon>
        <taxon>rosids</taxon>
        <taxon>malvids</taxon>
        <taxon>Malvales</taxon>
        <taxon>Malvaceae</taxon>
        <taxon>Malvoideae</taxon>
        <taxon>Hibiscus</taxon>
    </lineage>
</organism>
<comment type="similarity">
    <text evidence="2">Belongs to the cornichon family.</text>
</comment>
<evidence type="ECO:0000256" key="4">
    <source>
        <dbReference type="ARBA" id="ARBA00022989"/>
    </source>
</evidence>
<evidence type="ECO:0000256" key="1">
    <source>
        <dbReference type="ARBA" id="ARBA00004141"/>
    </source>
</evidence>
<dbReference type="Proteomes" id="UP001472677">
    <property type="component" value="Unassembled WGS sequence"/>
</dbReference>
<proteinExistence type="inferred from homology"/>
<reference evidence="7 8" key="1">
    <citation type="journal article" date="2024" name="G3 (Bethesda)">
        <title>Genome assembly of Hibiscus sabdariffa L. provides insights into metabolisms of medicinal natural products.</title>
        <authorList>
            <person name="Kim T."/>
        </authorList>
    </citation>
    <scope>NUCLEOTIDE SEQUENCE [LARGE SCALE GENOMIC DNA]</scope>
    <source>
        <strain evidence="7">TK-2024</strain>
        <tissue evidence="7">Old leaves</tissue>
    </source>
</reference>
<comment type="caution">
    <text evidence="7">The sequence shown here is derived from an EMBL/GenBank/DDBJ whole genome shotgun (WGS) entry which is preliminary data.</text>
</comment>
<evidence type="ECO:0000256" key="6">
    <source>
        <dbReference type="SAM" id="Phobius"/>
    </source>
</evidence>
<evidence type="ECO:0000256" key="2">
    <source>
        <dbReference type="ARBA" id="ARBA00010095"/>
    </source>
</evidence>
<evidence type="ECO:0000256" key="5">
    <source>
        <dbReference type="ARBA" id="ARBA00023136"/>
    </source>
</evidence>
<dbReference type="EMBL" id="JBBPBM010000019">
    <property type="protein sequence ID" value="KAK8554187.1"/>
    <property type="molecule type" value="Genomic_DNA"/>
</dbReference>
<protein>
    <recommendedName>
        <fullName evidence="9">Protein cornichon homolog 1</fullName>
    </recommendedName>
</protein>
<sequence length="196" mass="23378">MNVEDDEDRELEKLVNFSEWYKRFNDVRVVVKQYFSDSGGGGGKMAWDLIFWVLCFFINIALLASSFYQLLSLSDLEADHLNPFEAATRINSIVLPEFLLQGFFCLSFLLTWHWFMFISTLPITVYHVMLYLNRKHLLDVTEIFRDLNTEKKYRFVKLAVYLLLFTVVLFRLLSASIFFFFAWKFEELDIRTSLFY</sequence>
<accession>A0ABR2E838</accession>
<keyword evidence="4 6" id="KW-1133">Transmembrane helix</keyword>
<feature type="transmembrane region" description="Helical" evidence="6">
    <location>
        <begin position="98"/>
        <end position="126"/>
    </location>
</feature>